<dbReference type="Pfam" id="PF19305">
    <property type="entry name" value="MmgE_PrpD_C"/>
    <property type="match status" value="1"/>
</dbReference>
<feature type="region of interest" description="Disordered" evidence="2">
    <location>
        <begin position="1"/>
        <end position="20"/>
    </location>
</feature>
<sequence>MTSTRPGDTAPAPPGDAPRASLTTRLAAWARRVTHEDIPEHTLAAARSQLVSNLAAVRGSLEHPVGRKIVNAFGPPLQSDAGRSAYVLAALATALDFDEVAYSGHVSAGAVNVAVAEAVRGGLDGKSLLATIVVANECAARVSAATILSPFFRGQTNTHCHLASAAAARLHARRASEREWAAGLGMAFGILAVPLHHGVVTSDVKALSAAAPVRLALDACDAAAHGLAGPEAILEHPEGLLAHLSVVPLPDAVTEGLGHRWHTDTLTYKRFPGSAYLHAAFDCAERLHRRLGALDASRVRRVLVHGSLLTWQMERKVARDLHGPDTSVSAATLSIGYGIATLLSTGAFGVRDLTPAAIGDEARWSLADKVTVEHDMLLSERMVRATSPLGEALRQAGDRALDWPELHAWGGEDVPRILAGLGAPAETLENATMAIGARVAVELTDGTVVTEECEAFIGSAGPATRRDHRTLVREKFRAVGGAEDVLCGLEGIDLLDPAGTARALSRAVAVGTD</sequence>
<dbReference type="InterPro" id="IPR036148">
    <property type="entry name" value="MmgE/PrpD_sf"/>
</dbReference>
<dbReference type="RefSeq" id="WP_344084561.1">
    <property type="nucleotide sequence ID" value="NZ_BAAAHB010000002.1"/>
</dbReference>
<proteinExistence type="inferred from homology"/>
<dbReference type="Pfam" id="PF03972">
    <property type="entry name" value="MmgE_PrpD_N"/>
    <property type="match status" value="1"/>
</dbReference>
<feature type="domain" description="MmgE/PrpD C-terminal" evidence="4">
    <location>
        <begin position="271"/>
        <end position="382"/>
    </location>
</feature>
<comment type="caution">
    <text evidence="5">The sequence shown here is derived from an EMBL/GenBank/DDBJ whole genome shotgun (WGS) entry which is preliminary data.</text>
</comment>
<dbReference type="InterPro" id="IPR045337">
    <property type="entry name" value="MmgE_PrpD_C"/>
</dbReference>
<organism evidence="5 6">
    <name type="scientific">Streptomyces stramineus</name>
    <dbReference type="NCBI Taxonomy" id="173861"/>
    <lineage>
        <taxon>Bacteria</taxon>
        <taxon>Bacillati</taxon>
        <taxon>Actinomycetota</taxon>
        <taxon>Actinomycetes</taxon>
        <taxon>Kitasatosporales</taxon>
        <taxon>Streptomycetaceae</taxon>
        <taxon>Streptomyces</taxon>
    </lineage>
</organism>
<evidence type="ECO:0000313" key="5">
    <source>
        <dbReference type="EMBL" id="GAA0444913.1"/>
    </source>
</evidence>
<feature type="domain" description="MmgE/PrpD N-terminal" evidence="3">
    <location>
        <begin position="25"/>
        <end position="245"/>
    </location>
</feature>
<evidence type="ECO:0000256" key="1">
    <source>
        <dbReference type="ARBA" id="ARBA00006174"/>
    </source>
</evidence>
<name>A0ABP3JAI7_9ACTN</name>
<dbReference type="Proteomes" id="UP001499895">
    <property type="component" value="Unassembled WGS sequence"/>
</dbReference>
<dbReference type="InterPro" id="IPR005656">
    <property type="entry name" value="MmgE_PrpD"/>
</dbReference>
<evidence type="ECO:0000259" key="3">
    <source>
        <dbReference type="Pfam" id="PF03972"/>
    </source>
</evidence>
<dbReference type="Gene3D" id="1.10.4100.10">
    <property type="entry name" value="2-methylcitrate dehydratase PrpD"/>
    <property type="match status" value="1"/>
</dbReference>
<dbReference type="EMBL" id="BAAAHB010000002">
    <property type="protein sequence ID" value="GAA0444913.1"/>
    <property type="molecule type" value="Genomic_DNA"/>
</dbReference>
<accession>A0ABP3JAI7</accession>
<dbReference type="InterPro" id="IPR045336">
    <property type="entry name" value="MmgE_PrpD_N"/>
</dbReference>
<feature type="compositionally biased region" description="Low complexity" evidence="2">
    <location>
        <begin position="1"/>
        <end position="10"/>
    </location>
</feature>
<protein>
    <recommendedName>
        <fullName evidence="7">2-methylcitrate dehydratase</fullName>
    </recommendedName>
</protein>
<reference evidence="6" key="1">
    <citation type="journal article" date="2019" name="Int. J. Syst. Evol. Microbiol.">
        <title>The Global Catalogue of Microorganisms (GCM) 10K type strain sequencing project: providing services to taxonomists for standard genome sequencing and annotation.</title>
        <authorList>
            <consortium name="The Broad Institute Genomics Platform"/>
            <consortium name="The Broad Institute Genome Sequencing Center for Infectious Disease"/>
            <person name="Wu L."/>
            <person name="Ma J."/>
        </authorList>
    </citation>
    <scope>NUCLEOTIDE SEQUENCE [LARGE SCALE GENOMIC DNA]</scope>
    <source>
        <strain evidence="6">JCM 10649</strain>
    </source>
</reference>
<comment type="similarity">
    <text evidence="1">Belongs to the PrpD family.</text>
</comment>
<keyword evidence="6" id="KW-1185">Reference proteome</keyword>
<evidence type="ECO:0000256" key="2">
    <source>
        <dbReference type="SAM" id="MobiDB-lite"/>
    </source>
</evidence>
<evidence type="ECO:0008006" key="7">
    <source>
        <dbReference type="Google" id="ProtNLM"/>
    </source>
</evidence>
<dbReference type="PANTHER" id="PTHR16943">
    <property type="entry name" value="2-METHYLCITRATE DEHYDRATASE-RELATED"/>
    <property type="match status" value="1"/>
</dbReference>
<dbReference type="InterPro" id="IPR042183">
    <property type="entry name" value="MmgE/PrpD_sf_1"/>
</dbReference>
<evidence type="ECO:0000259" key="4">
    <source>
        <dbReference type="Pfam" id="PF19305"/>
    </source>
</evidence>
<dbReference type="PANTHER" id="PTHR16943:SF8">
    <property type="entry name" value="2-METHYLCITRATE DEHYDRATASE"/>
    <property type="match status" value="1"/>
</dbReference>
<gene>
    <name evidence="5" type="ORF">GCM10009544_04610</name>
</gene>
<evidence type="ECO:0000313" key="6">
    <source>
        <dbReference type="Proteomes" id="UP001499895"/>
    </source>
</evidence>
<dbReference type="SUPFAM" id="SSF103378">
    <property type="entry name" value="2-methylcitrate dehydratase PrpD"/>
    <property type="match status" value="1"/>
</dbReference>